<evidence type="ECO:0000256" key="4">
    <source>
        <dbReference type="ARBA" id="ARBA00023136"/>
    </source>
</evidence>
<dbReference type="NCBIfam" id="TIGR00367">
    <property type="entry name" value="calcium/sodium antiporter"/>
    <property type="match status" value="1"/>
</dbReference>
<feature type="transmembrane region" description="Helical" evidence="5">
    <location>
        <begin position="129"/>
        <end position="145"/>
    </location>
</feature>
<name>A0A0S2KFK9_9GAMM</name>
<evidence type="ECO:0000256" key="5">
    <source>
        <dbReference type="SAM" id="Phobius"/>
    </source>
</evidence>
<dbReference type="Proteomes" id="UP000065641">
    <property type="component" value="Chromosome"/>
</dbReference>
<dbReference type="GO" id="GO:0005886">
    <property type="term" value="C:plasma membrane"/>
    <property type="evidence" value="ECO:0007669"/>
    <property type="project" value="TreeGrafter"/>
</dbReference>
<feature type="transmembrane region" description="Helical" evidence="5">
    <location>
        <begin position="235"/>
        <end position="260"/>
    </location>
</feature>
<dbReference type="OrthoDB" id="9794225at2"/>
<gene>
    <name evidence="7" type="ORF">PS2015_2330</name>
</gene>
<organism evidence="7 8">
    <name type="scientific">Pseudohongiella spirulinae</name>
    <dbReference type="NCBI Taxonomy" id="1249552"/>
    <lineage>
        <taxon>Bacteria</taxon>
        <taxon>Pseudomonadati</taxon>
        <taxon>Pseudomonadota</taxon>
        <taxon>Gammaproteobacteria</taxon>
        <taxon>Pseudomonadales</taxon>
        <taxon>Pseudohongiellaceae</taxon>
        <taxon>Pseudohongiella</taxon>
    </lineage>
</organism>
<feature type="transmembrane region" description="Helical" evidence="5">
    <location>
        <begin position="272"/>
        <end position="290"/>
    </location>
</feature>
<evidence type="ECO:0000259" key="6">
    <source>
        <dbReference type="Pfam" id="PF01699"/>
    </source>
</evidence>
<dbReference type="PANTHER" id="PTHR10846:SF8">
    <property type="entry name" value="INNER MEMBRANE PROTEIN YRBG"/>
    <property type="match status" value="1"/>
</dbReference>
<keyword evidence="4 5" id="KW-0472">Membrane</keyword>
<dbReference type="PANTHER" id="PTHR10846">
    <property type="entry name" value="SODIUM/POTASSIUM/CALCIUM EXCHANGER"/>
    <property type="match status" value="1"/>
</dbReference>
<evidence type="ECO:0000256" key="1">
    <source>
        <dbReference type="ARBA" id="ARBA00004141"/>
    </source>
</evidence>
<evidence type="ECO:0000256" key="3">
    <source>
        <dbReference type="ARBA" id="ARBA00022989"/>
    </source>
</evidence>
<dbReference type="Pfam" id="PF01699">
    <property type="entry name" value="Na_Ca_ex"/>
    <property type="match status" value="2"/>
</dbReference>
<reference evidence="7 8" key="1">
    <citation type="submission" date="2015-11" db="EMBL/GenBank/DDBJ databases">
        <authorList>
            <person name="Zhang Y."/>
            <person name="Guo Z."/>
        </authorList>
    </citation>
    <scope>NUCLEOTIDE SEQUENCE [LARGE SCALE GENOMIC DNA]</scope>
    <source>
        <strain evidence="7 8">KCTC 32221</strain>
    </source>
</reference>
<evidence type="ECO:0000313" key="7">
    <source>
        <dbReference type="EMBL" id="ALO46965.1"/>
    </source>
</evidence>
<feature type="transmembrane region" description="Helical" evidence="5">
    <location>
        <begin position="302"/>
        <end position="319"/>
    </location>
</feature>
<feature type="domain" description="Sodium/calcium exchanger membrane region" evidence="6">
    <location>
        <begin position="5"/>
        <end position="144"/>
    </location>
</feature>
<dbReference type="Gene3D" id="1.20.1420.30">
    <property type="entry name" value="NCX, central ion-binding region"/>
    <property type="match status" value="2"/>
</dbReference>
<feature type="domain" description="Sodium/calcium exchanger membrane region" evidence="6">
    <location>
        <begin position="171"/>
        <end position="315"/>
    </location>
</feature>
<feature type="transmembrane region" description="Helical" evidence="5">
    <location>
        <begin position="171"/>
        <end position="190"/>
    </location>
</feature>
<proteinExistence type="predicted"/>
<dbReference type="PATRIC" id="fig|1249552.3.peg.2343"/>
<feature type="transmembrane region" description="Helical" evidence="5">
    <location>
        <begin position="196"/>
        <end position="214"/>
    </location>
</feature>
<dbReference type="KEGG" id="pspi:PS2015_2330"/>
<dbReference type="AlphaFoldDB" id="A0A0S2KFK9"/>
<dbReference type="GO" id="GO:0008273">
    <property type="term" value="F:calcium, potassium:sodium antiporter activity"/>
    <property type="evidence" value="ECO:0007669"/>
    <property type="project" value="TreeGrafter"/>
</dbReference>
<dbReference type="InterPro" id="IPR004837">
    <property type="entry name" value="NaCa_Exmemb"/>
</dbReference>
<dbReference type="InterPro" id="IPR004481">
    <property type="entry name" value="K/Na/Ca-exchanger"/>
</dbReference>
<feature type="transmembrane region" description="Helical" evidence="5">
    <location>
        <begin position="78"/>
        <end position="95"/>
    </location>
</feature>
<protein>
    <submittedName>
        <fullName evidence="7">Ca2+/Na+ antiporter</fullName>
    </submittedName>
</protein>
<keyword evidence="8" id="KW-1185">Reference proteome</keyword>
<sequence length="320" mass="33891">MLVNVVIICLGFAGLIWGADKFVFGASAFARNVGIPPLVIGLTIVAFGTSAPEIFSSAASALAGEPELAIGNAVGSNIFNLGIALGVALVIKPITPPRSLARKELPALMLVSVLCGLLMMNLYIGVWDALALIAVVSFFIIYLFSRKRSQPADAECDDDDEIPDDVSTGKALTWLILGLALLIVSAEYLVEASISVAGLLGVSSGIIGLTLVALGTSLPELAATVTCALRGHHELAVGNIIGSNVLNILVVLPFPGLLAASYFDSNLFYRDYVAMMVMTILLLAISYPAIRARRQLGRSSGIAFIMLYLAWFGIMYYQIH</sequence>
<evidence type="ECO:0000313" key="8">
    <source>
        <dbReference type="Proteomes" id="UP000065641"/>
    </source>
</evidence>
<evidence type="ECO:0000256" key="2">
    <source>
        <dbReference type="ARBA" id="ARBA00022692"/>
    </source>
</evidence>
<dbReference type="STRING" id="1249552.PS2015_2330"/>
<dbReference type="EMBL" id="CP013189">
    <property type="protein sequence ID" value="ALO46965.1"/>
    <property type="molecule type" value="Genomic_DNA"/>
</dbReference>
<dbReference type="GO" id="GO:0006874">
    <property type="term" value="P:intracellular calcium ion homeostasis"/>
    <property type="evidence" value="ECO:0007669"/>
    <property type="project" value="TreeGrafter"/>
</dbReference>
<dbReference type="RefSeq" id="WP_058022403.1">
    <property type="nucleotide sequence ID" value="NZ_CP013189.1"/>
</dbReference>
<dbReference type="InterPro" id="IPR044880">
    <property type="entry name" value="NCX_ion-bd_dom_sf"/>
</dbReference>
<comment type="subcellular location">
    <subcellularLocation>
        <location evidence="1">Membrane</location>
        <topology evidence="1">Multi-pass membrane protein</topology>
    </subcellularLocation>
</comment>
<accession>A0A0S2KFK9</accession>
<keyword evidence="2 5" id="KW-0812">Transmembrane</keyword>
<dbReference type="GO" id="GO:0005262">
    <property type="term" value="F:calcium channel activity"/>
    <property type="evidence" value="ECO:0007669"/>
    <property type="project" value="TreeGrafter"/>
</dbReference>
<keyword evidence="3 5" id="KW-1133">Transmembrane helix</keyword>